<sequence length="129" mass="13931">MRFHNVALPFLIAAAARVAGEMTLHFSTKPSCGDETALGAVVTIHQDQEITFTNHVYRSVLQFTGAKSTCQLAMSYDGTTAEPIPEFSSVQPAPTAEKRDTETVVVICSIYKNELNESLALTAVNVHGC</sequence>
<organism evidence="2 3">
    <name type="scientific">Apiospora rasikravindrae</name>
    <dbReference type="NCBI Taxonomy" id="990691"/>
    <lineage>
        <taxon>Eukaryota</taxon>
        <taxon>Fungi</taxon>
        <taxon>Dikarya</taxon>
        <taxon>Ascomycota</taxon>
        <taxon>Pezizomycotina</taxon>
        <taxon>Sordariomycetes</taxon>
        <taxon>Xylariomycetidae</taxon>
        <taxon>Amphisphaeriales</taxon>
        <taxon>Apiosporaceae</taxon>
        <taxon>Apiospora</taxon>
    </lineage>
</organism>
<evidence type="ECO:0000313" key="2">
    <source>
        <dbReference type="EMBL" id="KAK8034565.1"/>
    </source>
</evidence>
<gene>
    <name evidence="2" type="ORF">PG993_009560</name>
</gene>
<name>A0ABR1SLG3_9PEZI</name>
<feature type="chain" id="PRO_5045122435" description="AA1-like domain-containing protein" evidence="1">
    <location>
        <begin position="21"/>
        <end position="129"/>
    </location>
</feature>
<keyword evidence="1" id="KW-0732">Signal</keyword>
<dbReference type="Proteomes" id="UP001444661">
    <property type="component" value="Unassembled WGS sequence"/>
</dbReference>
<accession>A0ABR1SLG3</accession>
<evidence type="ECO:0000256" key="1">
    <source>
        <dbReference type="SAM" id="SignalP"/>
    </source>
</evidence>
<dbReference type="EMBL" id="JAQQWK010000009">
    <property type="protein sequence ID" value="KAK8034565.1"/>
    <property type="molecule type" value="Genomic_DNA"/>
</dbReference>
<evidence type="ECO:0000313" key="3">
    <source>
        <dbReference type="Proteomes" id="UP001444661"/>
    </source>
</evidence>
<proteinExistence type="predicted"/>
<feature type="signal peptide" evidence="1">
    <location>
        <begin position="1"/>
        <end position="20"/>
    </location>
</feature>
<reference evidence="2 3" key="1">
    <citation type="submission" date="2023-01" db="EMBL/GenBank/DDBJ databases">
        <title>Analysis of 21 Apiospora genomes using comparative genomics revels a genus with tremendous synthesis potential of carbohydrate active enzymes and secondary metabolites.</title>
        <authorList>
            <person name="Sorensen T."/>
        </authorList>
    </citation>
    <scope>NUCLEOTIDE SEQUENCE [LARGE SCALE GENOMIC DNA]</scope>
    <source>
        <strain evidence="2 3">CBS 33761</strain>
    </source>
</reference>
<evidence type="ECO:0008006" key="4">
    <source>
        <dbReference type="Google" id="ProtNLM"/>
    </source>
</evidence>
<comment type="caution">
    <text evidence="2">The sequence shown here is derived from an EMBL/GenBank/DDBJ whole genome shotgun (WGS) entry which is preliminary data.</text>
</comment>
<protein>
    <recommendedName>
        <fullName evidence="4">AA1-like domain-containing protein</fullName>
    </recommendedName>
</protein>
<keyword evidence="3" id="KW-1185">Reference proteome</keyword>